<evidence type="ECO:0000313" key="3">
    <source>
        <dbReference type="EMBL" id="KFI20731.1"/>
    </source>
</evidence>
<proteinExistence type="predicted"/>
<comment type="caution">
    <text evidence="3">The sequence shown here is derived from an EMBL/GenBank/DDBJ whole genome shotgun (WGS) entry which is preliminary data.</text>
</comment>
<name>A0A0E2Z5U0_9GAMM</name>
<evidence type="ECO:0000256" key="2">
    <source>
        <dbReference type="SAM" id="Phobius"/>
    </source>
</evidence>
<evidence type="ECO:0000313" key="4">
    <source>
        <dbReference type="Proteomes" id="UP000028839"/>
    </source>
</evidence>
<keyword evidence="2" id="KW-0472">Membrane</keyword>
<keyword evidence="2" id="KW-0812">Transmembrane</keyword>
<organism evidence="3 4">
    <name type="scientific">Nitrosococcus oceani C-27</name>
    <dbReference type="NCBI Taxonomy" id="314279"/>
    <lineage>
        <taxon>Bacteria</taxon>
        <taxon>Pseudomonadati</taxon>
        <taxon>Pseudomonadota</taxon>
        <taxon>Gammaproteobacteria</taxon>
        <taxon>Chromatiales</taxon>
        <taxon>Chromatiaceae</taxon>
        <taxon>Nitrosococcus</taxon>
    </lineage>
</organism>
<dbReference type="Pfam" id="PF05137">
    <property type="entry name" value="PilN"/>
    <property type="match status" value="1"/>
</dbReference>
<dbReference type="GO" id="GO:0043107">
    <property type="term" value="P:type IV pilus-dependent motility"/>
    <property type="evidence" value="ECO:0007669"/>
    <property type="project" value="TreeGrafter"/>
</dbReference>
<reference evidence="3 4" key="1">
    <citation type="submission" date="2014-07" db="EMBL/GenBank/DDBJ databases">
        <title>Comparative analysis of Nitrosococcus oceani genome inventories of strains from Pacific and Atlantic gyres.</title>
        <authorList>
            <person name="Lim C.K."/>
            <person name="Wang L."/>
            <person name="Sayavedra-Soto L.A."/>
            <person name="Klotz M.G."/>
        </authorList>
    </citation>
    <scope>NUCLEOTIDE SEQUENCE [LARGE SCALE GENOMIC DNA]</scope>
    <source>
        <strain evidence="3 4">C-27</strain>
    </source>
</reference>
<dbReference type="InterPro" id="IPR052534">
    <property type="entry name" value="Extracell_DNA_Util/SecSys_Comp"/>
</dbReference>
<dbReference type="EMBL" id="JPGN01000009">
    <property type="protein sequence ID" value="KFI20731.1"/>
    <property type="molecule type" value="Genomic_DNA"/>
</dbReference>
<keyword evidence="2" id="KW-1133">Transmembrane helix</keyword>
<dbReference type="Proteomes" id="UP000028839">
    <property type="component" value="Unassembled WGS sequence"/>
</dbReference>
<dbReference type="AlphaFoldDB" id="A0A0E2Z5U0"/>
<evidence type="ECO:0000256" key="1">
    <source>
        <dbReference type="SAM" id="Coils"/>
    </source>
</evidence>
<dbReference type="PANTHER" id="PTHR40278:SF2">
    <property type="entry name" value="TYPE IV PILUS INNER MEMBRANE COMPONENT PILN"/>
    <property type="match status" value="1"/>
</dbReference>
<dbReference type="GO" id="GO:0043683">
    <property type="term" value="P:type IV pilus assembly"/>
    <property type="evidence" value="ECO:0007669"/>
    <property type="project" value="TreeGrafter"/>
</dbReference>
<accession>A0A0E2Z5U0</accession>
<protein>
    <submittedName>
        <fullName evidence="3">Pilus assembly protein PilN</fullName>
    </submittedName>
</protein>
<dbReference type="InterPro" id="IPR007813">
    <property type="entry name" value="PilN"/>
</dbReference>
<gene>
    <name evidence="3" type="ORF">IB75_01265</name>
</gene>
<keyword evidence="1" id="KW-0175">Coiled coil</keyword>
<feature type="coiled-coil region" evidence="1">
    <location>
        <begin position="57"/>
        <end position="91"/>
    </location>
</feature>
<dbReference type="PANTHER" id="PTHR40278">
    <property type="entry name" value="DNA UTILIZATION PROTEIN HOFN"/>
    <property type="match status" value="1"/>
</dbReference>
<dbReference type="HOGENOM" id="CLU_081304_1_2_6"/>
<feature type="transmembrane region" description="Helical" evidence="2">
    <location>
        <begin position="21"/>
        <end position="43"/>
    </location>
</feature>
<dbReference type="OrthoDB" id="5296173at2"/>
<sequence length="191" mass="22130">MVRINLLPWREAQRKEREKRFHLALGLAAVLAAGTVFYINSYINGLIENQIQRNKYLQDQIAIVDKKIRKIKDLEKEKKKLLARMEIIQQLQSSRPQIVHVFDKIVRALPDGIYLESIKRQEHTNMLNGVATSNARVSVLMRNLDASPVFRNPRLDVIQRTGNKQRSVRKFTLRVDENPQLSDSNESMGTL</sequence>